<accession>A0A0P1B2Q8</accession>
<dbReference type="AlphaFoldDB" id="A0A0P1B2Q8"/>
<dbReference type="Proteomes" id="UP000054928">
    <property type="component" value="Unassembled WGS sequence"/>
</dbReference>
<evidence type="ECO:0000313" key="1">
    <source>
        <dbReference type="EMBL" id="CEG48572.1"/>
    </source>
</evidence>
<evidence type="ECO:0000313" key="2">
    <source>
        <dbReference type="Proteomes" id="UP000054928"/>
    </source>
</evidence>
<dbReference type="GeneID" id="36401443"/>
<keyword evidence="2" id="KW-1185">Reference proteome</keyword>
<dbReference type="RefSeq" id="XP_024584941.1">
    <property type="nucleotide sequence ID" value="XM_024719664.1"/>
</dbReference>
<reference evidence="2" key="1">
    <citation type="submission" date="2014-09" db="EMBL/GenBank/DDBJ databases">
        <authorList>
            <person name="Sharma Rahul"/>
            <person name="Thines Marco"/>
        </authorList>
    </citation>
    <scope>NUCLEOTIDE SEQUENCE [LARGE SCALE GENOMIC DNA]</scope>
</reference>
<sequence length="82" mass="9254">MLIFRSQSAHYGVIAHKINFCRFLAWIDEAHGGLLSTAFNTKARLCLFFITVCATITSGHKAPTTAYKSKNTGLMNNQFRHY</sequence>
<dbReference type="EMBL" id="CCYD01002939">
    <property type="protein sequence ID" value="CEG48572.1"/>
    <property type="molecule type" value="Genomic_DNA"/>
</dbReference>
<protein>
    <submittedName>
        <fullName evidence="1">Uncharacterized protein</fullName>
    </submittedName>
</protein>
<proteinExistence type="predicted"/>
<organism evidence="1 2">
    <name type="scientific">Plasmopara halstedii</name>
    <name type="common">Downy mildew of sunflower</name>
    <dbReference type="NCBI Taxonomy" id="4781"/>
    <lineage>
        <taxon>Eukaryota</taxon>
        <taxon>Sar</taxon>
        <taxon>Stramenopiles</taxon>
        <taxon>Oomycota</taxon>
        <taxon>Peronosporomycetes</taxon>
        <taxon>Peronosporales</taxon>
        <taxon>Peronosporaceae</taxon>
        <taxon>Plasmopara</taxon>
    </lineage>
</organism>
<name>A0A0P1B2Q8_PLAHL</name>